<evidence type="ECO:0000259" key="9">
    <source>
        <dbReference type="Pfam" id="PF01035"/>
    </source>
</evidence>
<evidence type="ECO:0000256" key="5">
    <source>
        <dbReference type="ARBA" id="ARBA00022679"/>
    </source>
</evidence>
<dbReference type="PANTHER" id="PTHR10815:SF12">
    <property type="entry name" value="METHYLATED-DNA--PROTEIN-CYSTEINE METHYLTRANSFERASE, INDUCIBLE"/>
    <property type="match status" value="1"/>
</dbReference>
<dbReference type="InterPro" id="IPR036631">
    <property type="entry name" value="MGMT_N_sf"/>
</dbReference>
<dbReference type="InterPro" id="IPR008332">
    <property type="entry name" value="MethylG_MeTrfase_N"/>
</dbReference>
<dbReference type="EC" id="2.1.1.63" evidence="3"/>
<evidence type="ECO:0000256" key="8">
    <source>
        <dbReference type="ARBA" id="ARBA00049348"/>
    </source>
</evidence>
<dbReference type="EMBL" id="MTJL01000010">
    <property type="protein sequence ID" value="OMI07605.1"/>
    <property type="molecule type" value="Genomic_DNA"/>
</dbReference>
<dbReference type="NCBIfam" id="TIGR00589">
    <property type="entry name" value="ogt"/>
    <property type="match status" value="1"/>
</dbReference>
<dbReference type="FunFam" id="1.10.10.10:FF:000214">
    <property type="entry name" value="Methylated-DNA--protein-cysteine methyltransferase"/>
    <property type="match status" value="1"/>
</dbReference>
<dbReference type="Gene3D" id="1.10.10.10">
    <property type="entry name" value="Winged helix-like DNA-binding domain superfamily/Winged helix DNA-binding domain"/>
    <property type="match status" value="1"/>
</dbReference>
<accession>A0A1R1RJB2</accession>
<dbReference type="Proteomes" id="UP000187367">
    <property type="component" value="Unassembled WGS sequence"/>
</dbReference>
<dbReference type="Pfam" id="PF02870">
    <property type="entry name" value="Methyltransf_1N"/>
    <property type="match status" value="1"/>
</dbReference>
<organism evidence="11 12">
    <name type="scientific">Bacillus swezeyi</name>
    <dbReference type="NCBI Taxonomy" id="1925020"/>
    <lineage>
        <taxon>Bacteria</taxon>
        <taxon>Bacillati</taxon>
        <taxon>Bacillota</taxon>
        <taxon>Bacilli</taxon>
        <taxon>Bacillales</taxon>
        <taxon>Bacillaceae</taxon>
        <taxon>Bacillus</taxon>
    </lineage>
</organism>
<accession>A0A1R1QSI1</accession>
<feature type="domain" description="Methylguanine DNA methyltransferase ribonuclease-like" evidence="10">
    <location>
        <begin position="6"/>
        <end position="82"/>
    </location>
</feature>
<keyword evidence="6" id="KW-0227">DNA damage</keyword>
<keyword evidence="4 11" id="KW-0489">Methyltransferase</keyword>
<feature type="domain" description="Methylated-DNA-[protein]-cysteine S-methyltransferase DNA binding" evidence="9">
    <location>
        <begin position="86"/>
        <end position="165"/>
    </location>
</feature>
<evidence type="ECO:0000256" key="7">
    <source>
        <dbReference type="ARBA" id="ARBA00023204"/>
    </source>
</evidence>
<comment type="similarity">
    <text evidence="2">Belongs to the MGMT family.</text>
</comment>
<dbReference type="AlphaFoldDB" id="A0A1R1RJB2"/>
<keyword evidence="7" id="KW-0234">DNA repair</keyword>
<reference evidence="11 12" key="1">
    <citation type="submission" date="2017-01" db="EMBL/GenBank/DDBJ databases">
        <title>Bacillus phylogenomics.</title>
        <authorList>
            <person name="Dunlap C."/>
        </authorList>
    </citation>
    <scope>NUCLEOTIDE SEQUENCE [LARGE SCALE GENOMIC DNA]</scope>
    <source>
        <strain evidence="11 12">NRRL B-41282</strain>
    </source>
</reference>
<comment type="catalytic activity">
    <reaction evidence="8">
        <text>a 6-O-methyl-2'-deoxyguanosine in DNA + L-cysteinyl-[protein] = S-methyl-L-cysteinyl-[protein] + a 2'-deoxyguanosine in DNA</text>
        <dbReference type="Rhea" id="RHEA:24000"/>
        <dbReference type="Rhea" id="RHEA-COMP:10131"/>
        <dbReference type="Rhea" id="RHEA-COMP:10132"/>
        <dbReference type="Rhea" id="RHEA-COMP:11367"/>
        <dbReference type="Rhea" id="RHEA-COMP:11368"/>
        <dbReference type="ChEBI" id="CHEBI:29950"/>
        <dbReference type="ChEBI" id="CHEBI:82612"/>
        <dbReference type="ChEBI" id="CHEBI:85445"/>
        <dbReference type="ChEBI" id="CHEBI:85448"/>
        <dbReference type="EC" id="2.1.1.63"/>
    </reaction>
</comment>
<dbReference type="OrthoDB" id="9802228at2"/>
<dbReference type="InterPro" id="IPR036217">
    <property type="entry name" value="MethylDNA_cys_MeTrfase_DNAb"/>
</dbReference>
<evidence type="ECO:0000256" key="6">
    <source>
        <dbReference type="ARBA" id="ARBA00022763"/>
    </source>
</evidence>
<sequence length="173" mass="19206">MSEQIIYWGLHECGPWNLYLAATSQGLCYTGSDHFEELAAWAQKRCPSHIVIRDDKKLEPYADELTAYLRGRRKYFSLPVDLYGTPFQLSVLHALRGIPYGRTSSYTEIAERIQRRGAVRAVGAAIGANPVLIVIPCHRVIGKNGKLTGYRGGLEMKQHLLRLEGSGTGECGA</sequence>
<evidence type="ECO:0000313" key="12">
    <source>
        <dbReference type="Proteomes" id="UP000187367"/>
    </source>
</evidence>
<proteinExistence type="inferred from homology"/>
<dbReference type="Pfam" id="PF01035">
    <property type="entry name" value="DNA_binding_1"/>
    <property type="match status" value="1"/>
</dbReference>
<dbReference type="InterPro" id="IPR036388">
    <property type="entry name" value="WH-like_DNA-bd_sf"/>
</dbReference>
<dbReference type="Gene3D" id="3.30.160.70">
    <property type="entry name" value="Methylated DNA-protein cysteine methyltransferase domain"/>
    <property type="match status" value="1"/>
</dbReference>
<dbReference type="PANTHER" id="PTHR10815">
    <property type="entry name" value="METHYLATED-DNA--PROTEIN-CYSTEINE METHYLTRANSFERASE"/>
    <property type="match status" value="1"/>
</dbReference>
<dbReference type="SUPFAM" id="SSF53155">
    <property type="entry name" value="Methylated DNA-protein cysteine methyltransferase domain"/>
    <property type="match status" value="1"/>
</dbReference>
<dbReference type="CDD" id="cd06445">
    <property type="entry name" value="ATase"/>
    <property type="match status" value="1"/>
</dbReference>
<dbReference type="SUPFAM" id="SSF46767">
    <property type="entry name" value="Methylated DNA-protein cysteine methyltransferase, C-terminal domain"/>
    <property type="match status" value="1"/>
</dbReference>
<dbReference type="InterPro" id="IPR001497">
    <property type="entry name" value="MethylDNA_cys_MeTrfase_AS"/>
</dbReference>
<evidence type="ECO:0000256" key="1">
    <source>
        <dbReference type="ARBA" id="ARBA00001286"/>
    </source>
</evidence>
<evidence type="ECO:0000313" key="11">
    <source>
        <dbReference type="EMBL" id="OMI07605.1"/>
    </source>
</evidence>
<evidence type="ECO:0000256" key="2">
    <source>
        <dbReference type="ARBA" id="ARBA00008711"/>
    </source>
</evidence>
<comment type="catalytic activity">
    <reaction evidence="1">
        <text>a 4-O-methyl-thymidine in DNA + L-cysteinyl-[protein] = a thymidine in DNA + S-methyl-L-cysteinyl-[protein]</text>
        <dbReference type="Rhea" id="RHEA:53428"/>
        <dbReference type="Rhea" id="RHEA-COMP:10131"/>
        <dbReference type="Rhea" id="RHEA-COMP:10132"/>
        <dbReference type="Rhea" id="RHEA-COMP:13555"/>
        <dbReference type="Rhea" id="RHEA-COMP:13556"/>
        <dbReference type="ChEBI" id="CHEBI:29950"/>
        <dbReference type="ChEBI" id="CHEBI:82612"/>
        <dbReference type="ChEBI" id="CHEBI:137386"/>
        <dbReference type="ChEBI" id="CHEBI:137387"/>
        <dbReference type="EC" id="2.1.1.63"/>
    </reaction>
</comment>
<comment type="caution">
    <text evidence="11">The sequence shown here is derived from an EMBL/GenBank/DDBJ whole genome shotgun (WGS) entry which is preliminary data.</text>
</comment>
<dbReference type="GO" id="GO:0032259">
    <property type="term" value="P:methylation"/>
    <property type="evidence" value="ECO:0007669"/>
    <property type="project" value="UniProtKB-KW"/>
</dbReference>
<keyword evidence="12" id="KW-1185">Reference proteome</keyword>
<evidence type="ECO:0000259" key="10">
    <source>
        <dbReference type="Pfam" id="PF02870"/>
    </source>
</evidence>
<evidence type="ECO:0000256" key="4">
    <source>
        <dbReference type="ARBA" id="ARBA00022603"/>
    </source>
</evidence>
<gene>
    <name evidence="11" type="ORF">BW143_06925</name>
</gene>
<dbReference type="InterPro" id="IPR014048">
    <property type="entry name" value="MethylDNA_cys_MeTrfase_DNA-bd"/>
</dbReference>
<name>A0A1R1RJB2_9BACI</name>
<dbReference type="GO" id="GO:0006281">
    <property type="term" value="P:DNA repair"/>
    <property type="evidence" value="ECO:0007669"/>
    <property type="project" value="UniProtKB-KW"/>
</dbReference>
<protein>
    <recommendedName>
        <fullName evidence="3">methylated-DNA--[protein]-cysteine S-methyltransferase</fullName>
        <ecNumber evidence="3">2.1.1.63</ecNumber>
    </recommendedName>
</protein>
<evidence type="ECO:0000256" key="3">
    <source>
        <dbReference type="ARBA" id="ARBA00011918"/>
    </source>
</evidence>
<keyword evidence="5" id="KW-0808">Transferase</keyword>
<dbReference type="RefSeq" id="WP_076763478.1">
    <property type="nucleotide sequence ID" value="NZ_JARMMH010000001.1"/>
</dbReference>
<dbReference type="GO" id="GO:0003908">
    <property type="term" value="F:methylated-DNA-[protein]-cysteine S-methyltransferase activity"/>
    <property type="evidence" value="ECO:0007669"/>
    <property type="project" value="UniProtKB-EC"/>
</dbReference>
<dbReference type="PROSITE" id="PS00374">
    <property type="entry name" value="MGMT"/>
    <property type="match status" value="1"/>
</dbReference>